<dbReference type="AlphaFoldDB" id="A0A409WPM0"/>
<organism evidence="1 2">
    <name type="scientific">Psilocybe cyanescens</name>
    <dbReference type="NCBI Taxonomy" id="93625"/>
    <lineage>
        <taxon>Eukaryota</taxon>
        <taxon>Fungi</taxon>
        <taxon>Dikarya</taxon>
        <taxon>Basidiomycota</taxon>
        <taxon>Agaricomycotina</taxon>
        <taxon>Agaricomycetes</taxon>
        <taxon>Agaricomycetidae</taxon>
        <taxon>Agaricales</taxon>
        <taxon>Agaricineae</taxon>
        <taxon>Strophariaceae</taxon>
        <taxon>Psilocybe</taxon>
    </lineage>
</organism>
<dbReference type="InParanoid" id="A0A409WPM0"/>
<dbReference type="Proteomes" id="UP000283269">
    <property type="component" value="Unassembled WGS sequence"/>
</dbReference>
<proteinExistence type="predicted"/>
<evidence type="ECO:0000313" key="1">
    <source>
        <dbReference type="EMBL" id="PPQ80431.1"/>
    </source>
</evidence>
<reference evidence="1 2" key="1">
    <citation type="journal article" date="2018" name="Evol. Lett.">
        <title>Horizontal gene cluster transfer increased hallucinogenic mushroom diversity.</title>
        <authorList>
            <person name="Reynolds H.T."/>
            <person name="Vijayakumar V."/>
            <person name="Gluck-Thaler E."/>
            <person name="Korotkin H.B."/>
            <person name="Matheny P.B."/>
            <person name="Slot J.C."/>
        </authorList>
    </citation>
    <scope>NUCLEOTIDE SEQUENCE [LARGE SCALE GENOMIC DNA]</scope>
    <source>
        <strain evidence="1 2">2631</strain>
    </source>
</reference>
<evidence type="ECO:0000313" key="2">
    <source>
        <dbReference type="Proteomes" id="UP000283269"/>
    </source>
</evidence>
<comment type="caution">
    <text evidence="1">The sequence shown here is derived from an EMBL/GenBank/DDBJ whole genome shotgun (WGS) entry which is preliminary data.</text>
</comment>
<keyword evidence="2" id="KW-1185">Reference proteome</keyword>
<sequence length="199" mass="22519">MASGLRNSQRDRLVHTLNSHQSSGAFHKDVGQELKARLHYATKKDFFAHIFPNITEDVLNSIEKRNTVQETLRELEKLAKDSNTLEKYYYPHIVGLGNDIVSSLRKQHDGSTMHLDWIDCSNDTPSSSEAKDARIRTDVGLVIRSKASRKHLANIGEEMVRCKDEIDNLGKRDSENRTALENEYVSKLSSPKATVADQL</sequence>
<name>A0A409WPM0_PSICY</name>
<protein>
    <submittedName>
        <fullName evidence="1">Uncharacterized protein</fullName>
    </submittedName>
</protein>
<gene>
    <name evidence="1" type="ORF">CVT25_001735</name>
</gene>
<accession>A0A409WPM0</accession>
<dbReference type="EMBL" id="NHYD01003330">
    <property type="protein sequence ID" value="PPQ80431.1"/>
    <property type="molecule type" value="Genomic_DNA"/>
</dbReference>